<feature type="domain" description="VWFD" evidence="9">
    <location>
        <begin position="404"/>
        <end position="582"/>
    </location>
</feature>
<evidence type="ECO:0000313" key="10">
    <source>
        <dbReference type="EMBL" id="KAF4081534.1"/>
    </source>
</evidence>
<dbReference type="SUPFAM" id="SSF57567">
    <property type="entry name" value="Serine protease inhibitors"/>
    <property type="match status" value="2"/>
</dbReference>
<dbReference type="SMART" id="SM00214">
    <property type="entry name" value="VWC"/>
    <property type="match status" value="3"/>
</dbReference>
<feature type="disulfide bond" evidence="6">
    <location>
        <begin position="1011"/>
        <end position="1063"/>
    </location>
</feature>
<evidence type="ECO:0000256" key="4">
    <source>
        <dbReference type="ARBA" id="ARBA00023157"/>
    </source>
</evidence>
<keyword evidence="4 6" id="KW-1015">Disulfide bond</keyword>
<evidence type="ECO:0000256" key="1">
    <source>
        <dbReference type="ARBA" id="ARBA00004613"/>
    </source>
</evidence>
<organism evidence="10 11">
    <name type="scientific">Ameiurus melas</name>
    <name type="common">Black bullhead</name>
    <name type="synonym">Silurus melas</name>
    <dbReference type="NCBI Taxonomy" id="219545"/>
    <lineage>
        <taxon>Eukaryota</taxon>
        <taxon>Metazoa</taxon>
        <taxon>Chordata</taxon>
        <taxon>Craniata</taxon>
        <taxon>Vertebrata</taxon>
        <taxon>Euteleostomi</taxon>
        <taxon>Actinopterygii</taxon>
        <taxon>Neopterygii</taxon>
        <taxon>Teleostei</taxon>
        <taxon>Ostariophysi</taxon>
        <taxon>Siluriformes</taxon>
        <taxon>Ictaluridae</taxon>
        <taxon>Ameiurus</taxon>
    </lineage>
</organism>
<dbReference type="Pfam" id="PF08742">
    <property type="entry name" value="C8"/>
    <property type="match status" value="2"/>
</dbReference>
<feature type="disulfide bond" evidence="6">
    <location>
        <begin position="1007"/>
        <end position="1061"/>
    </location>
</feature>
<keyword evidence="11" id="KW-1185">Reference proteome</keyword>
<dbReference type="Pfam" id="PF25962">
    <property type="entry name" value="TIL_OTOGL_Mucin"/>
    <property type="match status" value="1"/>
</dbReference>
<evidence type="ECO:0000313" key="11">
    <source>
        <dbReference type="Proteomes" id="UP000593565"/>
    </source>
</evidence>
<dbReference type="Gene3D" id="2.10.25.10">
    <property type="entry name" value="Laminin"/>
    <property type="match status" value="1"/>
</dbReference>
<dbReference type="SMART" id="SM00041">
    <property type="entry name" value="CT"/>
    <property type="match status" value="1"/>
</dbReference>
<keyword evidence="5" id="KW-0325">Glycoprotein</keyword>
<dbReference type="InterPro" id="IPR058753">
    <property type="entry name" value="TIL_OTOGL_Mucin"/>
</dbReference>
<sequence>MIMAQKSLIKYILWGYTWLLRLKIVSPVIWDKKTSLMVKLGPSFKGEVCGLCGNYDGDWNNDLMTRGGEEVVEPSEFGNSWRVSATCPEASGVLSPCSMRPYREAWAIRQCSILKSDVFRTCHTVVDPTQYYDACVQDTCACDAGGDCECFCTAVAAYAAECSGKGVCIMWRSPTICPLFCDYYNLNEGCEWHYKPCGQSCMKTCKNPTGVCYSEIPPLEGCFPQCPSDRPYLEEATMKCVAREECGCYDDEMTTPAHQCACSYLGQKFPKGSVIYNQTDGTGWCFTAYCNSECNVDKISEPCFTTPTTPSTLTTTSTTIFTNPSSTTTPSVSNKNCTYLNPPRKNGESWIQDCKEEICIDGSVISKPVHCVNSDLPVPVCENTLPPVKVYDETGCCYHYECQCKCYGWGDPHYVTFDGVYYAFQGNCTYVLVQEIIKKYNFSVQIKNYMCDTVQNLSCPDYLTVYYKSYQIDLKQTRNPTVNKIYVNGVKMNPVYSNADFTITTTGIAMTVDIPAIQAQVTFKGMNFVVNLPFSLFHNNTEGQCGKCDNNTSNDCRLPNGATANSCEEMAPKWQVNSTQCTNPPQPTQPPQPPPVTPTCQPAICQIIFNKAFEKCHKVIDPESFYKGCVYDVCHMRNATGCSSLESYAHMCAEESICVDWRGLTNGQCAPNCPKNKVYMPCGPKVEETCNSRFNDKFVNCESSVCLDNVREGCFCPNGTTLFNTVTDICTAFCGCTGSDGLPKQPGEKWRSQCNNCTCSKESMGPVCIPVSCPEPESCTKAGYELQTVDCCQKCVCNSNLCPKPVVECPVGFQLVQNNTNSDCCTTFSCEPKHVCVFNTNEYLPGDKVPSDSCEVCVCGSTVNPSTHLLNTECTPISCNKTCPMGFSYEAVPGQCCGECVQKQCVYNNAGPPNTLITIEVGQSWTDKNEPCVTINCTKINNAYVLVKIPPSCPTYNPEDCIPGTEQTTADGCCKTCQQQNCGVLKNTTYLVVDNCVSINPVEITSCAGSCNTSSIYSMAANTMMHHCSCCQELKTSFMQVQLRCANNHLKPYTYTHVERCGCQITECSDSKESE</sequence>
<dbReference type="InterPro" id="IPR001007">
    <property type="entry name" value="VWF_dom"/>
</dbReference>
<dbReference type="InterPro" id="IPR006207">
    <property type="entry name" value="Cys_knot_C"/>
</dbReference>
<dbReference type="Proteomes" id="UP000593565">
    <property type="component" value="Unassembled WGS sequence"/>
</dbReference>
<evidence type="ECO:0000259" key="7">
    <source>
        <dbReference type="PROSITE" id="PS01225"/>
    </source>
</evidence>
<dbReference type="PANTHER" id="PTHR11339:SF408">
    <property type="entry name" value="MUCIN-5B"/>
    <property type="match status" value="1"/>
</dbReference>
<dbReference type="AlphaFoldDB" id="A0A7J6AF18"/>
<comment type="subcellular location">
    <subcellularLocation>
        <location evidence="1">Secreted</location>
    </subcellularLocation>
</comment>
<feature type="domain" description="VWFC" evidence="8">
    <location>
        <begin position="834"/>
        <end position="901"/>
    </location>
</feature>
<dbReference type="Pfam" id="PF00094">
    <property type="entry name" value="VWD"/>
    <property type="match status" value="2"/>
</dbReference>
<evidence type="ECO:0000256" key="3">
    <source>
        <dbReference type="ARBA" id="ARBA00022737"/>
    </source>
</evidence>
<feature type="domain" description="VWFC" evidence="8">
    <location>
        <begin position="736"/>
        <end position="796"/>
    </location>
</feature>
<comment type="caution">
    <text evidence="10">The sequence shown here is derived from an EMBL/GenBank/DDBJ whole genome shotgun (WGS) entry which is preliminary data.</text>
</comment>
<evidence type="ECO:0000259" key="9">
    <source>
        <dbReference type="PROSITE" id="PS51233"/>
    </source>
</evidence>
<proteinExistence type="predicted"/>
<dbReference type="SMART" id="SM00216">
    <property type="entry name" value="VWD"/>
    <property type="match status" value="1"/>
</dbReference>
<dbReference type="InterPro" id="IPR050780">
    <property type="entry name" value="Mucin_vWF_Thrombospondin_sf"/>
</dbReference>
<protein>
    <submittedName>
        <fullName evidence="10">Uncharacterized protein</fullName>
    </submittedName>
</protein>
<dbReference type="InterPro" id="IPR001846">
    <property type="entry name" value="VWF_type-D"/>
</dbReference>
<keyword evidence="2" id="KW-0964">Secreted</keyword>
<keyword evidence="3" id="KW-0677">Repeat</keyword>
<dbReference type="InterPro" id="IPR036084">
    <property type="entry name" value="Ser_inhib-like_sf"/>
</dbReference>
<accession>A0A7J6AF18</accession>
<dbReference type="SMART" id="SM00832">
    <property type="entry name" value="C8"/>
    <property type="match status" value="2"/>
</dbReference>
<dbReference type="PROSITE" id="PS01208">
    <property type="entry name" value="VWFC_1"/>
    <property type="match status" value="1"/>
</dbReference>
<feature type="domain" description="VWFD" evidence="9">
    <location>
        <begin position="1"/>
        <end position="88"/>
    </location>
</feature>
<dbReference type="GO" id="GO:0031012">
    <property type="term" value="C:extracellular matrix"/>
    <property type="evidence" value="ECO:0007669"/>
    <property type="project" value="TreeGrafter"/>
</dbReference>
<evidence type="ECO:0000256" key="2">
    <source>
        <dbReference type="ARBA" id="ARBA00022525"/>
    </source>
</evidence>
<feature type="disulfide bond" evidence="6">
    <location>
        <begin position="996"/>
        <end position="1045"/>
    </location>
</feature>
<evidence type="ECO:0000256" key="6">
    <source>
        <dbReference type="PROSITE-ProRule" id="PRU00039"/>
    </source>
</evidence>
<feature type="domain" description="CTCK" evidence="7">
    <location>
        <begin position="974"/>
        <end position="1069"/>
    </location>
</feature>
<dbReference type="InterPro" id="IPR014853">
    <property type="entry name" value="VWF/SSPO/ZAN-like_Cys-rich_dom"/>
</dbReference>
<evidence type="ECO:0000256" key="5">
    <source>
        <dbReference type="ARBA" id="ARBA00023180"/>
    </source>
</evidence>
<dbReference type="PANTHER" id="PTHR11339">
    <property type="entry name" value="EXTRACELLULAR MATRIX GLYCOPROTEIN RELATED"/>
    <property type="match status" value="1"/>
</dbReference>
<dbReference type="EMBL" id="JAAGNN010000013">
    <property type="protein sequence ID" value="KAF4081534.1"/>
    <property type="molecule type" value="Genomic_DNA"/>
</dbReference>
<evidence type="ECO:0000259" key="8">
    <source>
        <dbReference type="PROSITE" id="PS50184"/>
    </source>
</evidence>
<dbReference type="PROSITE" id="PS50184">
    <property type="entry name" value="VWFC_2"/>
    <property type="match status" value="2"/>
</dbReference>
<dbReference type="PROSITE" id="PS51233">
    <property type="entry name" value="VWFD"/>
    <property type="match status" value="2"/>
</dbReference>
<dbReference type="PROSITE" id="PS01225">
    <property type="entry name" value="CTCK_2"/>
    <property type="match status" value="1"/>
</dbReference>
<dbReference type="PROSITE" id="PS01185">
    <property type="entry name" value="CTCK_1"/>
    <property type="match status" value="1"/>
</dbReference>
<name>A0A7J6AF18_AMEME</name>
<reference evidence="10 11" key="1">
    <citation type="submission" date="2020-02" db="EMBL/GenBank/DDBJ databases">
        <title>A chromosome-scale genome assembly of the black bullhead catfish (Ameiurus melas).</title>
        <authorList>
            <person name="Wen M."/>
            <person name="Zham M."/>
            <person name="Cabau C."/>
            <person name="Klopp C."/>
            <person name="Donnadieu C."/>
            <person name="Roques C."/>
            <person name="Bouchez O."/>
            <person name="Lampietro C."/>
            <person name="Jouanno E."/>
            <person name="Herpin A."/>
            <person name="Louis A."/>
            <person name="Berthelot C."/>
            <person name="Parey E."/>
            <person name="Roest-Crollius H."/>
            <person name="Braasch I."/>
            <person name="Postlethwait J."/>
            <person name="Robinson-Rechavi M."/>
            <person name="Echchiki A."/>
            <person name="Begum T."/>
            <person name="Montfort J."/>
            <person name="Schartl M."/>
            <person name="Bobe J."/>
            <person name="Guiguen Y."/>
        </authorList>
    </citation>
    <scope>NUCLEOTIDE SEQUENCE [LARGE SCALE GENOMIC DNA]</scope>
    <source>
        <strain evidence="10">M_S1</strain>
        <tissue evidence="10">Blood</tissue>
    </source>
</reference>
<dbReference type="GO" id="GO:0005615">
    <property type="term" value="C:extracellular space"/>
    <property type="evidence" value="ECO:0007669"/>
    <property type="project" value="TreeGrafter"/>
</dbReference>
<comment type="caution">
    <text evidence="6">Lacks conserved residue(s) required for the propagation of feature annotation.</text>
</comment>
<gene>
    <name evidence="10" type="ORF">AMELA_G00162320</name>
</gene>